<dbReference type="InterPro" id="IPR047951">
    <property type="entry name" value="Transpos_ISL3"/>
</dbReference>
<dbReference type="Pfam" id="PF14690">
    <property type="entry name" value="Zn_ribbon_ISL3"/>
    <property type="match status" value="1"/>
</dbReference>
<dbReference type="EMBL" id="CP032330">
    <property type="protein sequence ID" value="QCO01538.1"/>
    <property type="molecule type" value="Genomic_DNA"/>
</dbReference>
<name>A0A4D8PWY3_AZOBR</name>
<keyword evidence="5" id="KW-0614">Plasmid</keyword>
<dbReference type="InterPro" id="IPR029261">
    <property type="entry name" value="Transposase_Znf"/>
</dbReference>
<reference evidence="4 6" key="1">
    <citation type="submission" date="2018-09" db="EMBL/GenBank/DDBJ databases">
        <title>Whole genome based analysis of evolution and adaptive divergence in Indian and Brazilian strains of Azospirillum brasilense.</title>
        <authorList>
            <person name="Singh C."/>
            <person name="Tripathi A.K."/>
        </authorList>
    </citation>
    <scope>NUCLEOTIDE SEQUENCE [LARGE SCALE GENOMIC DNA]</scope>
    <source>
        <strain evidence="4 6">MTCC4036</strain>
        <plasmid evidence="5 6">p1</plasmid>
    </source>
</reference>
<accession>A0A4D8PWY3</accession>
<dbReference type="Proteomes" id="UP000298596">
    <property type="component" value="Plasmid p1"/>
</dbReference>
<feature type="domain" description="Transposase IS204/IS1001/IS1096/IS1165 DDE" evidence="2">
    <location>
        <begin position="159"/>
        <end position="251"/>
    </location>
</feature>
<protein>
    <submittedName>
        <fullName evidence="4">ISL3 family transposase</fullName>
    </submittedName>
</protein>
<geneLocation type="plasmid" evidence="5">
    <name>p1</name>
</geneLocation>
<dbReference type="EMBL" id="CP032331">
    <property type="protein sequence ID" value="QCO03333.1"/>
    <property type="molecule type" value="Genomic_DNA"/>
</dbReference>
<dbReference type="PANTHER" id="PTHR33498">
    <property type="entry name" value="TRANSPOSASE FOR INSERTION SEQUENCE ELEMENT IS1557"/>
    <property type="match status" value="1"/>
</dbReference>
<dbReference type="NCBIfam" id="NF033550">
    <property type="entry name" value="transpos_ISL3"/>
    <property type="match status" value="1"/>
</dbReference>
<organism evidence="4 6">
    <name type="scientific">Azospirillum brasilense</name>
    <dbReference type="NCBI Taxonomy" id="192"/>
    <lineage>
        <taxon>Bacteria</taxon>
        <taxon>Pseudomonadati</taxon>
        <taxon>Pseudomonadota</taxon>
        <taxon>Alphaproteobacteria</taxon>
        <taxon>Rhodospirillales</taxon>
        <taxon>Azospirillaceae</taxon>
        <taxon>Azospirillum</taxon>
    </lineage>
</organism>
<dbReference type="InterPro" id="IPR002560">
    <property type="entry name" value="Transposase_DDE"/>
</dbReference>
<dbReference type="Proteomes" id="UP000298596">
    <property type="component" value="Chromosome"/>
</dbReference>
<evidence type="ECO:0000259" key="3">
    <source>
        <dbReference type="Pfam" id="PF14690"/>
    </source>
</evidence>
<evidence type="ECO:0000259" key="2">
    <source>
        <dbReference type="Pfam" id="PF01610"/>
    </source>
</evidence>
<evidence type="ECO:0000256" key="1">
    <source>
        <dbReference type="SAM" id="MobiDB-lite"/>
    </source>
</evidence>
<sequence length="536" mass="58475">MQFIVTKRLLPIIPDGLCVEHVLPEPDGITIFVRPQYSSVPCPCCHAPSSRVHSRYERRLADLPWQGRPVILRLQARRFLCREAGCPKRTFAERLPGIVHPSARRSERLVDIQRHIALALGGEAGGRLVQRLAMPVSADTLLRLATMAPRVDAPAPRVLGVDEWAWRKGHRYGTILVDLERGDVVDLLPDRDASSFAAWLRAHPGVEVIVRDRADVYADGARQGAARAVHVADRWHLLRNLGDAVCAAVGAHHAAVRRAATSCASAGAPPVTLAPAKPSARDMRKAATHAPRHARYAEARRLADAGATVSAIARSCALDRKTVRAWLRDGGPGTWARPPSGGGILAPYLEHLEYRWAEGQRNATALWREIGGRGFTGGRSTVRAWATSRRRTSPDTLNARPSKADTWKPPSIRGVARLLQADRKALAEADRMFVDTLLAGIPALSDVRDLAHRFAALVRKQGTGTLNDWLAATAGTSLEGFASGLRKDLAAVQAALETPWSTGPVEGRINRLKTIKRTMYGRAGFELLRSRTLHAA</sequence>
<dbReference type="AlphaFoldDB" id="A0A4D8PWY3"/>
<gene>
    <name evidence="4" type="ORF">D3867_05475</name>
    <name evidence="5" type="ORF">D3867_14615</name>
</gene>
<evidence type="ECO:0000313" key="5">
    <source>
        <dbReference type="EMBL" id="QCO03333.1"/>
    </source>
</evidence>
<proteinExistence type="predicted"/>
<evidence type="ECO:0000313" key="6">
    <source>
        <dbReference type="Proteomes" id="UP000298596"/>
    </source>
</evidence>
<feature type="domain" description="Transposase IS204/IS1001/IS1096/IS1165 DDE" evidence="2">
    <location>
        <begin position="414"/>
        <end position="531"/>
    </location>
</feature>
<feature type="domain" description="Transposase IS204/IS1001/IS1096/IS1165 zinc-finger" evidence="3">
    <location>
        <begin position="40"/>
        <end position="86"/>
    </location>
</feature>
<dbReference type="Pfam" id="PF01610">
    <property type="entry name" value="DDE_Tnp_ISL3"/>
    <property type="match status" value="2"/>
</dbReference>
<dbReference type="PANTHER" id="PTHR33498:SF1">
    <property type="entry name" value="TRANSPOSASE FOR INSERTION SEQUENCE ELEMENT IS1557"/>
    <property type="match status" value="1"/>
</dbReference>
<feature type="region of interest" description="Disordered" evidence="1">
    <location>
        <begin position="387"/>
        <end position="406"/>
    </location>
</feature>
<evidence type="ECO:0000313" key="4">
    <source>
        <dbReference type="EMBL" id="QCO01538.1"/>
    </source>
</evidence>